<comment type="caution">
    <text evidence="5">The sequence shown here is derived from an EMBL/GenBank/DDBJ whole genome shotgun (WGS) entry which is preliminary data.</text>
</comment>
<dbReference type="InterPro" id="IPR029033">
    <property type="entry name" value="His_PPase_superfam"/>
</dbReference>
<dbReference type="CDD" id="cd01838">
    <property type="entry name" value="Isoamyl_acetate_hydrolase_like"/>
    <property type="match status" value="1"/>
</dbReference>
<dbReference type="OrthoDB" id="671439at2759"/>
<dbReference type="Gene3D" id="3.40.50.1110">
    <property type="entry name" value="SGNH hydrolase"/>
    <property type="match status" value="1"/>
</dbReference>
<reference evidence="5 6" key="2">
    <citation type="submission" date="2015-05" db="EMBL/GenBank/DDBJ databases">
        <authorList>
            <person name="Morales-Cruz A."/>
            <person name="Amrine K.C."/>
            <person name="Cantu D."/>
        </authorList>
    </citation>
    <scope>NUCLEOTIDE SEQUENCE [LARGE SCALE GENOMIC DNA]</scope>
    <source>
        <strain evidence="5">UCRPC4</strain>
    </source>
</reference>
<protein>
    <recommendedName>
        <fullName evidence="2">3-phytase</fullName>
        <ecNumber evidence="2">3.1.3.8</ecNumber>
    </recommendedName>
</protein>
<keyword evidence="3" id="KW-0378">Hydrolase</keyword>
<evidence type="ECO:0000313" key="5">
    <source>
        <dbReference type="EMBL" id="KKY15154.1"/>
    </source>
</evidence>
<proteinExistence type="inferred from homology"/>
<dbReference type="EMBL" id="LCWF01000195">
    <property type="protein sequence ID" value="KKY15154.1"/>
    <property type="molecule type" value="Genomic_DNA"/>
</dbReference>
<dbReference type="InterPro" id="IPR000560">
    <property type="entry name" value="His_Pase_clade-2"/>
</dbReference>
<dbReference type="PROSITE" id="PS00616">
    <property type="entry name" value="HIS_ACID_PHOSPHAT_1"/>
    <property type="match status" value="1"/>
</dbReference>
<dbReference type="SUPFAM" id="SSF53254">
    <property type="entry name" value="Phosphoglycerate mutase-like"/>
    <property type="match status" value="1"/>
</dbReference>
<dbReference type="SUPFAM" id="SSF52266">
    <property type="entry name" value="SGNH hydrolase"/>
    <property type="match status" value="1"/>
</dbReference>
<accession>A0A0G2DWZ6</accession>
<evidence type="ECO:0000256" key="3">
    <source>
        <dbReference type="ARBA" id="ARBA00022801"/>
    </source>
</evidence>
<reference evidence="5 6" key="1">
    <citation type="submission" date="2015-05" db="EMBL/GenBank/DDBJ databases">
        <title>Distinctive expansion of gene families associated with plant cell wall degradation and secondary metabolism in the genomes of grapevine trunk pathogens.</title>
        <authorList>
            <person name="Lawrence D.P."/>
            <person name="Travadon R."/>
            <person name="Rolshausen P.E."/>
            <person name="Baumgartner K."/>
        </authorList>
    </citation>
    <scope>NUCLEOTIDE SEQUENCE [LARGE SCALE GENOMIC DNA]</scope>
    <source>
        <strain evidence="5">UCRPC4</strain>
    </source>
</reference>
<dbReference type="Pfam" id="PF13472">
    <property type="entry name" value="Lipase_GDSL_2"/>
    <property type="match status" value="1"/>
</dbReference>
<comment type="similarity">
    <text evidence="1">Belongs to the histidine acid phosphatase family.</text>
</comment>
<sequence>MFSGYNTRQALRVIPWAIPTPAQGDVRLITIFFGANDATYSGHSQHVPLDEYQENLKKIVNHPMITIHKPQILLLTPPPVNEHQFMFPDRTAERTKTYADALKKTAQELNLPVVDIWSAFLRKAGWQDGDPLLGRKDVEESDKLKQLLLDGLHFTPAGYKVMYKEVTRTIRGRLSFELGSPIKTMYAVLLLVLSWTVSGSPSGLLTDLSKIQRYWGQITPYFDNAEDYFGVESVGLPGGCQVEQAHLLQRHGARFPISYFDDGTNDENFSVKLSNFTTANPGQEFTGPLSFLNGYRYTMGQSYLIGSGASQLFSAGVSFWQQYGRTLYNASDAQLAYNASYANGTARPKPVLRTTSQSRIENTQINWALGFFGPSFEETPNPTLANATSAFNLVIIPEGGTENNTLAAYDSCFNAIDETIGYLGDLDVETYIPKYLTDATARMQKYAPSGFNFSTNDTYAMQNICAYEISYLGSSDFCGLFTEEEWAGFEVTLDIAYFYDYAYGNPTGRAQGIGYVQELMARLTNQYIYSSNSSVNSSITNNSADFPLGRPFYADFSHDDIIVSALTALSLDYLNEAPSLTEFPPDPKRHFYLSHLTPFAARLVTEVVGCSSSEPKPVKNRRTYYSPDQYGYNAENATNKFIRMRLNNGILPLSTIRGGSCGNRTDGLCPMQSFIESQQNAYELSNYDYACFGNYTLTDPTDGHNYDGTINNGTKS</sequence>
<dbReference type="Pfam" id="PF00328">
    <property type="entry name" value="His_Phos_2"/>
    <property type="match status" value="1"/>
</dbReference>
<name>A0A0G2DWZ6_PHACM</name>
<dbReference type="Gene3D" id="3.40.50.1240">
    <property type="entry name" value="Phosphoglycerate mutase-like"/>
    <property type="match status" value="1"/>
</dbReference>
<evidence type="ECO:0000256" key="1">
    <source>
        <dbReference type="ARBA" id="ARBA00005375"/>
    </source>
</evidence>
<dbReference type="InterPro" id="IPR013830">
    <property type="entry name" value="SGNH_hydro"/>
</dbReference>
<dbReference type="CDD" id="cd07061">
    <property type="entry name" value="HP_HAP_like"/>
    <property type="match status" value="1"/>
</dbReference>
<evidence type="ECO:0000313" key="6">
    <source>
        <dbReference type="Proteomes" id="UP000053317"/>
    </source>
</evidence>
<dbReference type="PANTHER" id="PTHR20963">
    <property type="entry name" value="MULTIPLE INOSITOL POLYPHOSPHATE PHOSPHATASE-RELATED"/>
    <property type="match status" value="1"/>
</dbReference>
<gene>
    <name evidence="5" type="ORF">UCRPC4_g06444</name>
</gene>
<dbReference type="EC" id="3.1.3.8" evidence="2"/>
<organism evidence="5 6">
    <name type="scientific">Phaeomoniella chlamydospora</name>
    <name type="common">Phaeoacremonium chlamydosporum</name>
    <dbReference type="NCBI Taxonomy" id="158046"/>
    <lineage>
        <taxon>Eukaryota</taxon>
        <taxon>Fungi</taxon>
        <taxon>Dikarya</taxon>
        <taxon>Ascomycota</taxon>
        <taxon>Pezizomycotina</taxon>
        <taxon>Eurotiomycetes</taxon>
        <taxon>Chaetothyriomycetidae</taxon>
        <taxon>Phaeomoniellales</taxon>
        <taxon>Phaeomoniellaceae</taxon>
        <taxon>Phaeomoniella</taxon>
    </lineage>
</organism>
<dbReference type="InterPro" id="IPR033379">
    <property type="entry name" value="Acid_Pase_AS"/>
</dbReference>
<keyword evidence="6" id="KW-1185">Reference proteome</keyword>
<evidence type="ECO:0000256" key="2">
    <source>
        <dbReference type="ARBA" id="ARBA00012632"/>
    </source>
</evidence>
<dbReference type="AlphaFoldDB" id="A0A0G2DWZ6"/>
<feature type="domain" description="SGNH hydrolase-type esterase" evidence="4">
    <location>
        <begin position="2"/>
        <end position="161"/>
    </location>
</feature>
<dbReference type="InterPro" id="IPR036514">
    <property type="entry name" value="SGNH_hydro_sf"/>
</dbReference>
<evidence type="ECO:0000259" key="4">
    <source>
        <dbReference type="Pfam" id="PF13472"/>
    </source>
</evidence>
<dbReference type="GO" id="GO:0003993">
    <property type="term" value="F:acid phosphatase activity"/>
    <property type="evidence" value="ECO:0007669"/>
    <property type="project" value="TreeGrafter"/>
</dbReference>
<dbReference type="Proteomes" id="UP000053317">
    <property type="component" value="Unassembled WGS sequence"/>
</dbReference>
<dbReference type="GO" id="GO:0016158">
    <property type="term" value="F:inositol hexakisphosphate 3-phosphatase activity"/>
    <property type="evidence" value="ECO:0007669"/>
    <property type="project" value="UniProtKB-EC"/>
</dbReference>
<dbReference type="PANTHER" id="PTHR20963:SF43">
    <property type="entry name" value="PUTATIVE (AFU_ORTHOLOGUE AFUA_7G01240)-RELATED"/>
    <property type="match status" value="1"/>
</dbReference>